<dbReference type="EMBL" id="JAMFTS010000002">
    <property type="protein sequence ID" value="KAJ4798799.1"/>
    <property type="molecule type" value="Genomic_DNA"/>
</dbReference>
<dbReference type="GO" id="GO:0042797">
    <property type="term" value="P:tRNA transcription by RNA polymerase III"/>
    <property type="evidence" value="ECO:0007669"/>
    <property type="project" value="TreeGrafter"/>
</dbReference>
<evidence type="ECO:0000313" key="3">
    <source>
        <dbReference type="EMBL" id="KAJ4798799.1"/>
    </source>
</evidence>
<keyword evidence="2" id="KW-0240">DNA-directed RNA polymerase</keyword>
<accession>A0AAV8BYG1</accession>
<dbReference type="GO" id="GO:0005666">
    <property type="term" value="C:RNA polymerase III complex"/>
    <property type="evidence" value="ECO:0007669"/>
    <property type="project" value="InterPro"/>
</dbReference>
<feature type="compositionally biased region" description="Basic and acidic residues" evidence="1">
    <location>
        <begin position="42"/>
        <end position="54"/>
    </location>
</feature>
<dbReference type="Proteomes" id="UP001140206">
    <property type="component" value="Chromosome 5"/>
</dbReference>
<keyword evidence="2" id="KW-0804">Transcription</keyword>
<dbReference type="AlphaFoldDB" id="A0AAV8BYG1"/>
<protein>
    <submittedName>
        <fullName evidence="2">DNA-directed RNA polymerase III subunit RPC4</fullName>
    </submittedName>
</protein>
<keyword evidence="4" id="KW-1185">Reference proteome</keyword>
<dbReference type="Proteomes" id="UP001140206">
    <property type="component" value="Chromosome 2"/>
</dbReference>
<comment type="caution">
    <text evidence="2">The sequence shown here is derived from an EMBL/GenBank/DDBJ whole genome shotgun (WGS) entry which is preliminary data.</text>
</comment>
<sequence>MAERAKNSPSSSRVKQKFKFTPKAPISKVKKARSRSSVQQETEDRPVIDEEVMKRLRPRQAVRKIAIGRDETDSADQKPQSSSQARARSKGKKEKNYGPSIVLPLRPDNSNLEEQNKKEFGQTSLTSAELEASVNPAKYLGLEKESEQERMLLFKFPNPLPLENLAQTAEITEKKGKTKAKKIGCSLQQLPAGNVGKMLVYKSGKVKMKIGEVIFNVDPGVNCIFHEQAVAINAKQGHVCEIGKIDEQHVVVTPDIGALLEGSKK</sequence>
<name>A0AAV8BYG1_9POAL</name>
<feature type="compositionally biased region" description="Polar residues" evidence="1">
    <location>
        <begin position="77"/>
        <end position="86"/>
    </location>
</feature>
<feature type="region of interest" description="Disordered" evidence="1">
    <location>
        <begin position="1"/>
        <end position="112"/>
    </location>
</feature>
<dbReference type="Pfam" id="PF05132">
    <property type="entry name" value="RNA_pol_Rpc4"/>
    <property type="match status" value="1"/>
</dbReference>
<evidence type="ECO:0000313" key="4">
    <source>
        <dbReference type="Proteomes" id="UP001140206"/>
    </source>
</evidence>
<evidence type="ECO:0000256" key="1">
    <source>
        <dbReference type="SAM" id="MobiDB-lite"/>
    </source>
</evidence>
<reference evidence="2" key="1">
    <citation type="submission" date="2022-08" db="EMBL/GenBank/DDBJ databases">
        <authorList>
            <person name="Marques A."/>
        </authorList>
    </citation>
    <scope>NUCLEOTIDE SEQUENCE</scope>
    <source>
        <strain evidence="2">RhyPub2mFocal</strain>
        <tissue evidence="2">Leaves</tissue>
    </source>
</reference>
<dbReference type="GO" id="GO:0003677">
    <property type="term" value="F:DNA binding"/>
    <property type="evidence" value="ECO:0007669"/>
    <property type="project" value="InterPro"/>
</dbReference>
<dbReference type="EMBL" id="JAMFTS010000005">
    <property type="protein sequence ID" value="KAJ4748236.1"/>
    <property type="molecule type" value="Genomic_DNA"/>
</dbReference>
<dbReference type="PANTHER" id="PTHR13408">
    <property type="entry name" value="DNA-DIRECTED RNA POLYMERASE III"/>
    <property type="match status" value="1"/>
</dbReference>
<dbReference type="InterPro" id="IPR007811">
    <property type="entry name" value="RPC4"/>
</dbReference>
<gene>
    <name evidence="3" type="ORF">LUZ62_050045</name>
    <name evidence="2" type="ORF">LUZ62_082641</name>
</gene>
<evidence type="ECO:0000313" key="2">
    <source>
        <dbReference type="EMBL" id="KAJ4748236.1"/>
    </source>
</evidence>
<feature type="compositionally biased region" description="Basic and acidic residues" evidence="1">
    <location>
        <begin position="67"/>
        <end position="76"/>
    </location>
</feature>
<dbReference type="PANTHER" id="PTHR13408:SF4">
    <property type="entry name" value="RNA POLYMERASE III RPC4"/>
    <property type="match status" value="1"/>
</dbReference>
<organism evidence="2 4">
    <name type="scientific">Rhynchospora pubera</name>
    <dbReference type="NCBI Taxonomy" id="906938"/>
    <lineage>
        <taxon>Eukaryota</taxon>
        <taxon>Viridiplantae</taxon>
        <taxon>Streptophyta</taxon>
        <taxon>Embryophyta</taxon>
        <taxon>Tracheophyta</taxon>
        <taxon>Spermatophyta</taxon>
        <taxon>Magnoliopsida</taxon>
        <taxon>Liliopsida</taxon>
        <taxon>Poales</taxon>
        <taxon>Cyperaceae</taxon>
        <taxon>Cyperoideae</taxon>
        <taxon>Rhynchosporeae</taxon>
        <taxon>Rhynchospora</taxon>
    </lineage>
</organism>
<proteinExistence type="predicted"/>